<reference evidence="1 2" key="1">
    <citation type="journal article" date="2021" name="Elife">
        <title>Chloroplast acquisition without the gene transfer in kleptoplastic sea slugs, Plakobranchus ocellatus.</title>
        <authorList>
            <person name="Maeda T."/>
            <person name="Takahashi S."/>
            <person name="Yoshida T."/>
            <person name="Shimamura S."/>
            <person name="Takaki Y."/>
            <person name="Nagai Y."/>
            <person name="Toyoda A."/>
            <person name="Suzuki Y."/>
            <person name="Arimoto A."/>
            <person name="Ishii H."/>
            <person name="Satoh N."/>
            <person name="Nishiyama T."/>
            <person name="Hasebe M."/>
            <person name="Maruyama T."/>
            <person name="Minagawa J."/>
            <person name="Obokata J."/>
            <person name="Shigenobu S."/>
        </authorList>
    </citation>
    <scope>NUCLEOTIDE SEQUENCE [LARGE SCALE GENOMIC DNA]</scope>
</reference>
<gene>
    <name evidence="1" type="ORF">PoB_001910100</name>
</gene>
<proteinExistence type="predicted"/>
<accession>A0AAV3Z9J7</accession>
<evidence type="ECO:0000313" key="1">
    <source>
        <dbReference type="EMBL" id="GFN92595.1"/>
    </source>
</evidence>
<sequence length="113" mass="12849">MLQIFFIVDTDGPNILGLQGSIALDLIEINCNMQRQSPIKSVQDLKSVYSKQFDKIGNFDGKFHIQAEKNATPIIQLLRKYPTTSYMNLKKHLLVWNTLKSSVQKLNQKIGSP</sequence>
<comment type="caution">
    <text evidence="1">The sequence shown here is derived from an EMBL/GenBank/DDBJ whole genome shotgun (WGS) entry which is preliminary data.</text>
</comment>
<organism evidence="1 2">
    <name type="scientific">Plakobranchus ocellatus</name>
    <dbReference type="NCBI Taxonomy" id="259542"/>
    <lineage>
        <taxon>Eukaryota</taxon>
        <taxon>Metazoa</taxon>
        <taxon>Spiralia</taxon>
        <taxon>Lophotrochozoa</taxon>
        <taxon>Mollusca</taxon>
        <taxon>Gastropoda</taxon>
        <taxon>Heterobranchia</taxon>
        <taxon>Euthyneura</taxon>
        <taxon>Panpulmonata</taxon>
        <taxon>Sacoglossa</taxon>
        <taxon>Placobranchoidea</taxon>
        <taxon>Plakobranchidae</taxon>
        <taxon>Plakobranchus</taxon>
    </lineage>
</organism>
<dbReference type="AlphaFoldDB" id="A0AAV3Z9J7"/>
<protein>
    <submittedName>
        <fullName evidence="1">Uncharacterized protein</fullName>
    </submittedName>
</protein>
<evidence type="ECO:0000313" key="2">
    <source>
        <dbReference type="Proteomes" id="UP000735302"/>
    </source>
</evidence>
<name>A0AAV3Z9J7_9GAST</name>
<dbReference type="EMBL" id="BLXT01002256">
    <property type="protein sequence ID" value="GFN92595.1"/>
    <property type="molecule type" value="Genomic_DNA"/>
</dbReference>
<keyword evidence="2" id="KW-1185">Reference proteome</keyword>
<dbReference type="Proteomes" id="UP000735302">
    <property type="component" value="Unassembled WGS sequence"/>
</dbReference>